<name>A0A7M6DMP0_9CNID</name>
<dbReference type="OrthoDB" id="19419at2759"/>
<evidence type="ECO:0008006" key="6">
    <source>
        <dbReference type="Google" id="ProtNLM"/>
    </source>
</evidence>
<dbReference type="Gene3D" id="1.20.5.1500">
    <property type="match status" value="1"/>
</dbReference>
<dbReference type="FunFam" id="3.30.1120.90:FF:000002">
    <property type="entry name" value="Testis-specific Y-encoded-like protein 2"/>
    <property type="match status" value="1"/>
</dbReference>
<dbReference type="GeneID" id="136815049"/>
<dbReference type="GO" id="GO:0006334">
    <property type="term" value="P:nucleosome assembly"/>
    <property type="evidence" value="ECO:0007669"/>
    <property type="project" value="InterPro"/>
</dbReference>
<evidence type="ECO:0000256" key="2">
    <source>
        <dbReference type="RuleBase" id="RU003876"/>
    </source>
</evidence>
<accession>A0A7M6DMP0</accession>
<evidence type="ECO:0000256" key="1">
    <source>
        <dbReference type="ARBA" id="ARBA00009947"/>
    </source>
</evidence>
<keyword evidence="5" id="KW-1185">Reference proteome</keyword>
<dbReference type="Proteomes" id="UP000594262">
    <property type="component" value="Unplaced"/>
</dbReference>
<organism evidence="4 5">
    <name type="scientific">Clytia hemisphaerica</name>
    <dbReference type="NCBI Taxonomy" id="252671"/>
    <lineage>
        <taxon>Eukaryota</taxon>
        <taxon>Metazoa</taxon>
        <taxon>Cnidaria</taxon>
        <taxon>Hydrozoa</taxon>
        <taxon>Hydroidolina</taxon>
        <taxon>Leptothecata</taxon>
        <taxon>Obeliida</taxon>
        <taxon>Clytiidae</taxon>
        <taxon>Clytia</taxon>
    </lineage>
</organism>
<sequence length="288" mass="33304">MKMTEAPAKVAKLDNENNKEDGMGDNEHQDLVEQIDSIQGQIDGLNEQASEEILQVEQKYNNLRKPFFGKRADLIKKIPKFWVTVFVNHPQISALLDEEDEEALHYLQSVEVEEFEDIKSGYRIRFHFSDNPYFENDLICKEFMLSENGEQTCKSTNIRWKENMDLTTRQAETATKAGQKRQHEEPESFFSWFNDQSEVGTDEVGELIKDEIWPNPLQFFLGGGNDTEEGEEDDENVVLIEDEDDDDDDDDDEEPDEGDFEGEDDDEEFDDEEGDEDEDGAEEEEGNE</sequence>
<dbReference type="RefSeq" id="XP_066927588.1">
    <property type="nucleotide sequence ID" value="XM_067071487.1"/>
</dbReference>
<dbReference type="Pfam" id="PF00956">
    <property type="entry name" value="NAP"/>
    <property type="match status" value="1"/>
</dbReference>
<dbReference type="InterPro" id="IPR002164">
    <property type="entry name" value="NAP_family"/>
</dbReference>
<proteinExistence type="inferred from homology"/>
<evidence type="ECO:0000313" key="5">
    <source>
        <dbReference type="Proteomes" id="UP000594262"/>
    </source>
</evidence>
<dbReference type="InterPro" id="IPR037231">
    <property type="entry name" value="NAP-like_sf"/>
</dbReference>
<reference evidence="4" key="1">
    <citation type="submission" date="2021-01" db="UniProtKB">
        <authorList>
            <consortium name="EnsemblMetazoa"/>
        </authorList>
    </citation>
    <scope>IDENTIFICATION</scope>
</reference>
<feature type="compositionally biased region" description="Acidic residues" evidence="3">
    <location>
        <begin position="226"/>
        <end position="288"/>
    </location>
</feature>
<protein>
    <recommendedName>
        <fullName evidence="6">Protein SET</fullName>
    </recommendedName>
</protein>
<feature type="region of interest" description="Disordered" evidence="3">
    <location>
        <begin position="172"/>
        <end position="196"/>
    </location>
</feature>
<dbReference type="GO" id="GO:0005634">
    <property type="term" value="C:nucleus"/>
    <property type="evidence" value="ECO:0007669"/>
    <property type="project" value="InterPro"/>
</dbReference>
<feature type="region of interest" description="Disordered" evidence="3">
    <location>
        <begin position="1"/>
        <end position="26"/>
    </location>
</feature>
<dbReference type="SUPFAM" id="SSF143113">
    <property type="entry name" value="NAP-like"/>
    <property type="match status" value="1"/>
</dbReference>
<feature type="compositionally biased region" description="Basic and acidic residues" evidence="3">
    <location>
        <begin position="11"/>
        <end position="26"/>
    </location>
</feature>
<dbReference type="PANTHER" id="PTHR11875">
    <property type="entry name" value="TESTIS-SPECIFIC Y-ENCODED PROTEIN"/>
    <property type="match status" value="1"/>
</dbReference>
<dbReference type="Gene3D" id="3.30.1120.90">
    <property type="entry name" value="Nucleosome assembly protein"/>
    <property type="match status" value="1"/>
</dbReference>
<evidence type="ECO:0000256" key="3">
    <source>
        <dbReference type="SAM" id="MobiDB-lite"/>
    </source>
</evidence>
<comment type="similarity">
    <text evidence="1 2">Belongs to the nucleosome assembly protein (NAP) family.</text>
</comment>
<dbReference type="EnsemblMetazoa" id="CLYHEMT016542.1">
    <property type="protein sequence ID" value="CLYHEMP016542.1"/>
    <property type="gene ID" value="CLYHEMG016542"/>
</dbReference>
<feature type="region of interest" description="Disordered" evidence="3">
    <location>
        <begin position="219"/>
        <end position="288"/>
    </location>
</feature>
<dbReference type="AlphaFoldDB" id="A0A7M6DMP0"/>
<evidence type="ECO:0000313" key="4">
    <source>
        <dbReference type="EnsemblMetazoa" id="CLYHEMP016542.1"/>
    </source>
</evidence>